<comment type="caution">
    <text evidence="1">The sequence shown here is derived from an EMBL/GenBank/DDBJ whole genome shotgun (WGS) entry which is preliminary data.</text>
</comment>
<protein>
    <submittedName>
        <fullName evidence="1">Uncharacterized protein</fullName>
    </submittedName>
</protein>
<dbReference type="AlphaFoldDB" id="A0A392V045"/>
<name>A0A392V045_9FABA</name>
<evidence type="ECO:0000313" key="2">
    <source>
        <dbReference type="Proteomes" id="UP000265520"/>
    </source>
</evidence>
<keyword evidence="2" id="KW-1185">Reference proteome</keyword>
<proteinExistence type="predicted"/>
<accession>A0A392V045</accession>
<feature type="non-terminal residue" evidence="1">
    <location>
        <position position="1"/>
    </location>
</feature>
<sequence>ASHVVSRCCFAICCVSDRYTVASPTAAAPPKLVARGNRSRRNFLPGSISFSFMIQIY</sequence>
<dbReference type="EMBL" id="LXQA011020475">
    <property type="protein sequence ID" value="MCI81497.1"/>
    <property type="molecule type" value="Genomic_DNA"/>
</dbReference>
<dbReference type="Proteomes" id="UP000265520">
    <property type="component" value="Unassembled WGS sequence"/>
</dbReference>
<evidence type="ECO:0000313" key="1">
    <source>
        <dbReference type="EMBL" id="MCI81497.1"/>
    </source>
</evidence>
<reference evidence="1 2" key="1">
    <citation type="journal article" date="2018" name="Front. Plant Sci.">
        <title>Red Clover (Trifolium pratense) and Zigzag Clover (T. medium) - A Picture of Genomic Similarities and Differences.</title>
        <authorList>
            <person name="Dluhosova J."/>
            <person name="Istvanek J."/>
            <person name="Nedelnik J."/>
            <person name="Repkova J."/>
        </authorList>
    </citation>
    <scope>NUCLEOTIDE SEQUENCE [LARGE SCALE GENOMIC DNA]</scope>
    <source>
        <strain evidence="2">cv. 10/8</strain>
        <tissue evidence="1">Leaf</tissue>
    </source>
</reference>
<organism evidence="1 2">
    <name type="scientific">Trifolium medium</name>
    <dbReference type="NCBI Taxonomy" id="97028"/>
    <lineage>
        <taxon>Eukaryota</taxon>
        <taxon>Viridiplantae</taxon>
        <taxon>Streptophyta</taxon>
        <taxon>Embryophyta</taxon>
        <taxon>Tracheophyta</taxon>
        <taxon>Spermatophyta</taxon>
        <taxon>Magnoliopsida</taxon>
        <taxon>eudicotyledons</taxon>
        <taxon>Gunneridae</taxon>
        <taxon>Pentapetalae</taxon>
        <taxon>rosids</taxon>
        <taxon>fabids</taxon>
        <taxon>Fabales</taxon>
        <taxon>Fabaceae</taxon>
        <taxon>Papilionoideae</taxon>
        <taxon>50 kb inversion clade</taxon>
        <taxon>NPAAA clade</taxon>
        <taxon>Hologalegina</taxon>
        <taxon>IRL clade</taxon>
        <taxon>Trifolieae</taxon>
        <taxon>Trifolium</taxon>
    </lineage>
</organism>